<dbReference type="PANTHER" id="PTHR43820:SF4">
    <property type="entry name" value="HIGH-AFFINITY BRANCHED-CHAIN AMINO ACID TRANSPORT ATP-BINDING PROTEIN LIVF"/>
    <property type="match status" value="1"/>
</dbReference>
<keyword evidence="3" id="KW-0547">Nucleotide-binding</keyword>
<dbReference type="InterPro" id="IPR003593">
    <property type="entry name" value="AAA+_ATPase"/>
</dbReference>
<sequence length="230" mass="25386">MLVVEGLLAWYGESQVLHGVTVEVGDGRVVTLVGRNGMGKTTTLKCIMGIHPQKRGRILLDGRDIGHLPPQQIARMGIGWVQDDRGIYSTLSVLENLLLPPVVSEESWSLDKVFSIFPLLKERAAQSGSKLSGGEQQMLAIARVLRMGARILLLDEPTEGLAPLFVQRVGEILKEIKSHGLTVLLVEQNLRFATTVADTHHLIVNGRTVRSLSNQEVVREERELLEYLGV</sequence>
<accession>A0A537J3B3</accession>
<evidence type="ECO:0000256" key="3">
    <source>
        <dbReference type="ARBA" id="ARBA00022741"/>
    </source>
</evidence>
<evidence type="ECO:0000256" key="4">
    <source>
        <dbReference type="ARBA" id="ARBA00022840"/>
    </source>
</evidence>
<dbReference type="GO" id="GO:0005524">
    <property type="term" value="F:ATP binding"/>
    <property type="evidence" value="ECO:0007669"/>
    <property type="project" value="UniProtKB-KW"/>
</dbReference>
<dbReference type="PROSITE" id="PS00211">
    <property type="entry name" value="ABC_TRANSPORTER_1"/>
    <property type="match status" value="1"/>
</dbReference>
<dbReference type="InterPro" id="IPR003439">
    <property type="entry name" value="ABC_transporter-like_ATP-bd"/>
</dbReference>
<dbReference type="Pfam" id="PF00005">
    <property type="entry name" value="ABC_tran"/>
    <property type="match status" value="1"/>
</dbReference>
<dbReference type="Proteomes" id="UP000320048">
    <property type="component" value="Unassembled WGS sequence"/>
</dbReference>
<feature type="domain" description="ABC transporter" evidence="6">
    <location>
        <begin position="2"/>
        <end position="230"/>
    </location>
</feature>
<dbReference type="InterPro" id="IPR017871">
    <property type="entry name" value="ABC_transporter-like_CS"/>
</dbReference>
<name>A0A537J3B3_9BACT</name>
<dbReference type="SUPFAM" id="SSF52540">
    <property type="entry name" value="P-loop containing nucleoside triphosphate hydrolases"/>
    <property type="match status" value="1"/>
</dbReference>
<reference evidence="7 8" key="1">
    <citation type="journal article" date="2019" name="Nat. Microbiol.">
        <title>Mediterranean grassland soil C-N compound turnover is dependent on rainfall and depth, and is mediated by genomically divergent microorganisms.</title>
        <authorList>
            <person name="Diamond S."/>
            <person name="Andeer P.F."/>
            <person name="Li Z."/>
            <person name="Crits-Christoph A."/>
            <person name="Burstein D."/>
            <person name="Anantharaman K."/>
            <person name="Lane K.R."/>
            <person name="Thomas B.C."/>
            <person name="Pan C."/>
            <person name="Northen T.R."/>
            <person name="Banfield J.F."/>
        </authorList>
    </citation>
    <scope>NUCLEOTIDE SEQUENCE [LARGE SCALE GENOMIC DNA]</scope>
    <source>
        <strain evidence="7">NP_7</strain>
    </source>
</reference>
<dbReference type="EMBL" id="VBAO01000408">
    <property type="protein sequence ID" value="TMI78044.1"/>
    <property type="molecule type" value="Genomic_DNA"/>
</dbReference>
<evidence type="ECO:0000256" key="1">
    <source>
        <dbReference type="ARBA" id="ARBA00005417"/>
    </source>
</evidence>
<dbReference type="PROSITE" id="PS50893">
    <property type="entry name" value="ABC_TRANSPORTER_2"/>
    <property type="match status" value="1"/>
</dbReference>
<evidence type="ECO:0000256" key="5">
    <source>
        <dbReference type="ARBA" id="ARBA00022970"/>
    </source>
</evidence>
<keyword evidence="4 7" id="KW-0067">ATP-binding</keyword>
<protein>
    <submittedName>
        <fullName evidence="7">ABC transporter ATP-binding protein</fullName>
    </submittedName>
</protein>
<gene>
    <name evidence="7" type="ORF">E6H04_13135</name>
</gene>
<dbReference type="SMART" id="SM00382">
    <property type="entry name" value="AAA"/>
    <property type="match status" value="1"/>
</dbReference>
<organism evidence="7 8">
    <name type="scientific">Candidatus Segetimicrobium genomatis</name>
    <dbReference type="NCBI Taxonomy" id="2569760"/>
    <lineage>
        <taxon>Bacteria</taxon>
        <taxon>Bacillati</taxon>
        <taxon>Candidatus Sysuimicrobiota</taxon>
        <taxon>Candidatus Sysuimicrobiia</taxon>
        <taxon>Candidatus Sysuimicrobiales</taxon>
        <taxon>Candidatus Segetimicrobiaceae</taxon>
        <taxon>Candidatus Segetimicrobium</taxon>
    </lineage>
</organism>
<dbReference type="PANTHER" id="PTHR43820">
    <property type="entry name" value="HIGH-AFFINITY BRANCHED-CHAIN AMINO ACID TRANSPORT ATP-BINDING PROTEIN LIVF"/>
    <property type="match status" value="1"/>
</dbReference>
<dbReference type="GO" id="GO:0015807">
    <property type="term" value="P:L-amino acid transport"/>
    <property type="evidence" value="ECO:0007669"/>
    <property type="project" value="TreeGrafter"/>
</dbReference>
<comment type="similarity">
    <text evidence="1">Belongs to the ABC transporter superfamily.</text>
</comment>
<comment type="caution">
    <text evidence="7">The sequence shown here is derived from an EMBL/GenBank/DDBJ whole genome shotgun (WGS) entry which is preliminary data.</text>
</comment>
<dbReference type="Gene3D" id="3.40.50.300">
    <property type="entry name" value="P-loop containing nucleotide triphosphate hydrolases"/>
    <property type="match status" value="1"/>
</dbReference>
<evidence type="ECO:0000259" key="6">
    <source>
        <dbReference type="PROSITE" id="PS50893"/>
    </source>
</evidence>
<dbReference type="CDD" id="cd03224">
    <property type="entry name" value="ABC_TM1139_LivF_branched"/>
    <property type="match status" value="1"/>
</dbReference>
<dbReference type="GO" id="GO:0015658">
    <property type="term" value="F:branched-chain amino acid transmembrane transporter activity"/>
    <property type="evidence" value="ECO:0007669"/>
    <property type="project" value="TreeGrafter"/>
</dbReference>
<dbReference type="InterPro" id="IPR027417">
    <property type="entry name" value="P-loop_NTPase"/>
</dbReference>
<proteinExistence type="inferred from homology"/>
<dbReference type="InterPro" id="IPR052156">
    <property type="entry name" value="BCAA_Transport_ATP-bd_LivF"/>
</dbReference>
<dbReference type="GO" id="GO:0016887">
    <property type="term" value="F:ATP hydrolysis activity"/>
    <property type="evidence" value="ECO:0007669"/>
    <property type="project" value="InterPro"/>
</dbReference>
<evidence type="ECO:0000256" key="2">
    <source>
        <dbReference type="ARBA" id="ARBA00022448"/>
    </source>
</evidence>
<evidence type="ECO:0000313" key="7">
    <source>
        <dbReference type="EMBL" id="TMI78044.1"/>
    </source>
</evidence>
<dbReference type="AlphaFoldDB" id="A0A537J3B3"/>
<evidence type="ECO:0000313" key="8">
    <source>
        <dbReference type="Proteomes" id="UP000320048"/>
    </source>
</evidence>
<keyword evidence="5" id="KW-0029">Amino-acid transport</keyword>
<keyword evidence="2" id="KW-0813">Transport</keyword>